<sequence length="104" mass="11963">MADKAFQTETEDLIAEVSVQPESSTHCDHEYSTLKSFTDVELLSEQLKECQAKCDYLEKTIDELNATISEFEANRFSLEKISDDKHAVMFYACFPNIETFNAFF</sequence>
<name>A0A9D4RAS8_DREPO</name>
<evidence type="ECO:0000313" key="2">
    <source>
        <dbReference type="EMBL" id="KAH3859907.1"/>
    </source>
</evidence>
<dbReference type="AlphaFoldDB" id="A0A9D4RAS8"/>
<dbReference type="Proteomes" id="UP000828390">
    <property type="component" value="Unassembled WGS sequence"/>
</dbReference>
<reference evidence="2" key="1">
    <citation type="journal article" date="2019" name="bioRxiv">
        <title>The Genome of the Zebra Mussel, Dreissena polymorpha: A Resource for Invasive Species Research.</title>
        <authorList>
            <person name="McCartney M.A."/>
            <person name="Auch B."/>
            <person name="Kono T."/>
            <person name="Mallez S."/>
            <person name="Zhang Y."/>
            <person name="Obille A."/>
            <person name="Becker A."/>
            <person name="Abrahante J.E."/>
            <person name="Garbe J."/>
            <person name="Badalamenti J.P."/>
            <person name="Herman A."/>
            <person name="Mangelson H."/>
            <person name="Liachko I."/>
            <person name="Sullivan S."/>
            <person name="Sone E.D."/>
            <person name="Koren S."/>
            <person name="Silverstein K.A.T."/>
            <person name="Beckman K.B."/>
            <person name="Gohl D.M."/>
        </authorList>
    </citation>
    <scope>NUCLEOTIDE SEQUENCE</scope>
    <source>
        <strain evidence="2">Duluth1</strain>
        <tissue evidence="2">Whole animal</tissue>
    </source>
</reference>
<evidence type="ECO:0000256" key="1">
    <source>
        <dbReference type="SAM" id="Coils"/>
    </source>
</evidence>
<comment type="caution">
    <text evidence="2">The sequence shown here is derived from an EMBL/GenBank/DDBJ whole genome shotgun (WGS) entry which is preliminary data.</text>
</comment>
<feature type="coiled-coil region" evidence="1">
    <location>
        <begin position="40"/>
        <end position="81"/>
    </location>
</feature>
<dbReference type="EMBL" id="JAIWYP010000003">
    <property type="protein sequence ID" value="KAH3859907.1"/>
    <property type="molecule type" value="Genomic_DNA"/>
</dbReference>
<evidence type="ECO:0000313" key="3">
    <source>
        <dbReference type="Proteomes" id="UP000828390"/>
    </source>
</evidence>
<reference evidence="2" key="2">
    <citation type="submission" date="2020-11" db="EMBL/GenBank/DDBJ databases">
        <authorList>
            <person name="McCartney M.A."/>
            <person name="Auch B."/>
            <person name="Kono T."/>
            <person name="Mallez S."/>
            <person name="Becker A."/>
            <person name="Gohl D.M."/>
            <person name="Silverstein K.A.T."/>
            <person name="Koren S."/>
            <person name="Bechman K.B."/>
            <person name="Herman A."/>
            <person name="Abrahante J.E."/>
            <person name="Garbe J."/>
        </authorList>
    </citation>
    <scope>NUCLEOTIDE SEQUENCE</scope>
    <source>
        <strain evidence="2">Duluth1</strain>
        <tissue evidence="2">Whole animal</tissue>
    </source>
</reference>
<gene>
    <name evidence="2" type="ORF">DPMN_102728</name>
</gene>
<dbReference type="SUPFAM" id="SSF46579">
    <property type="entry name" value="Prefoldin"/>
    <property type="match status" value="1"/>
</dbReference>
<accession>A0A9D4RAS8</accession>
<proteinExistence type="predicted"/>
<keyword evidence="3" id="KW-1185">Reference proteome</keyword>
<organism evidence="2 3">
    <name type="scientific">Dreissena polymorpha</name>
    <name type="common">Zebra mussel</name>
    <name type="synonym">Mytilus polymorpha</name>
    <dbReference type="NCBI Taxonomy" id="45954"/>
    <lineage>
        <taxon>Eukaryota</taxon>
        <taxon>Metazoa</taxon>
        <taxon>Spiralia</taxon>
        <taxon>Lophotrochozoa</taxon>
        <taxon>Mollusca</taxon>
        <taxon>Bivalvia</taxon>
        <taxon>Autobranchia</taxon>
        <taxon>Heteroconchia</taxon>
        <taxon>Euheterodonta</taxon>
        <taxon>Imparidentia</taxon>
        <taxon>Neoheterodontei</taxon>
        <taxon>Myida</taxon>
        <taxon>Dreissenoidea</taxon>
        <taxon>Dreissenidae</taxon>
        <taxon>Dreissena</taxon>
    </lineage>
</organism>
<keyword evidence="1" id="KW-0175">Coiled coil</keyword>
<protein>
    <submittedName>
        <fullName evidence="2">Uncharacterized protein</fullName>
    </submittedName>
</protein>